<keyword evidence="3" id="KW-1185">Reference proteome</keyword>
<reference evidence="2 3" key="1">
    <citation type="journal article" date="2023" name="Mol. Biol. Evol.">
        <title>Genomics of Secondarily Temperate Adaptation in the Only Non-Antarctic Icefish.</title>
        <authorList>
            <person name="Rivera-Colon A.G."/>
            <person name="Rayamajhi N."/>
            <person name="Minhas B.F."/>
            <person name="Madrigal G."/>
            <person name="Bilyk K.T."/>
            <person name="Yoon V."/>
            <person name="Hune M."/>
            <person name="Gregory S."/>
            <person name="Cheng C.H.C."/>
            <person name="Catchen J.M."/>
        </authorList>
    </citation>
    <scope>NUCLEOTIDE SEQUENCE [LARGE SCALE GENOMIC DNA]</scope>
    <source>
        <tissue evidence="2">White muscle</tissue>
    </source>
</reference>
<accession>A0AAN8DP89</accession>
<evidence type="ECO:0000313" key="3">
    <source>
        <dbReference type="Proteomes" id="UP001331515"/>
    </source>
</evidence>
<dbReference type="AlphaFoldDB" id="A0AAN8DP89"/>
<proteinExistence type="predicted"/>
<feature type="chain" id="PRO_5042973892" description="Secreted protein" evidence="1">
    <location>
        <begin position="20"/>
        <end position="76"/>
    </location>
</feature>
<evidence type="ECO:0000313" key="2">
    <source>
        <dbReference type="EMBL" id="KAK5925730.1"/>
    </source>
</evidence>
<dbReference type="Proteomes" id="UP001331515">
    <property type="component" value="Unassembled WGS sequence"/>
</dbReference>
<name>A0AAN8DP89_CHAGU</name>
<gene>
    <name evidence="2" type="ORF">CgunFtcFv8_018229</name>
</gene>
<evidence type="ECO:0000256" key="1">
    <source>
        <dbReference type="SAM" id="SignalP"/>
    </source>
</evidence>
<protein>
    <recommendedName>
        <fullName evidence="4">Secreted protein</fullName>
    </recommendedName>
</protein>
<comment type="caution">
    <text evidence="2">The sequence shown here is derived from an EMBL/GenBank/DDBJ whole genome shotgun (WGS) entry which is preliminary data.</text>
</comment>
<organism evidence="2 3">
    <name type="scientific">Champsocephalus gunnari</name>
    <name type="common">Mackerel icefish</name>
    <dbReference type="NCBI Taxonomy" id="52237"/>
    <lineage>
        <taxon>Eukaryota</taxon>
        <taxon>Metazoa</taxon>
        <taxon>Chordata</taxon>
        <taxon>Craniata</taxon>
        <taxon>Vertebrata</taxon>
        <taxon>Euteleostomi</taxon>
        <taxon>Actinopterygii</taxon>
        <taxon>Neopterygii</taxon>
        <taxon>Teleostei</taxon>
        <taxon>Neoteleostei</taxon>
        <taxon>Acanthomorphata</taxon>
        <taxon>Eupercaria</taxon>
        <taxon>Perciformes</taxon>
        <taxon>Notothenioidei</taxon>
        <taxon>Channichthyidae</taxon>
        <taxon>Champsocephalus</taxon>
    </lineage>
</organism>
<evidence type="ECO:0008006" key="4">
    <source>
        <dbReference type="Google" id="ProtNLM"/>
    </source>
</evidence>
<dbReference type="EMBL" id="JAURVH010001520">
    <property type="protein sequence ID" value="KAK5925730.1"/>
    <property type="molecule type" value="Genomic_DNA"/>
</dbReference>
<keyword evidence="1" id="KW-0732">Signal</keyword>
<feature type="signal peptide" evidence="1">
    <location>
        <begin position="1"/>
        <end position="19"/>
    </location>
</feature>
<sequence>MSSYTVFLGVFLTTRFGICILECTNTPSDKRILFVDCSHSFWLVQNVSTDGYSSLPPVRPAVALHPSRYEVLLMPF</sequence>